<dbReference type="PROSITE" id="PS50112">
    <property type="entry name" value="PAS"/>
    <property type="match status" value="1"/>
</dbReference>
<sequence>MKAEQELQKAKETHELKVQTRIAELRQAETQIEIFRKFTDASEQGMGISNLEGNIIYSNSALCRILGEESPEATYKKNVREYYTEEDRTRLEKDILPAVIKQGHYTAEIPLMSVKGKVLPTIQSIFLIRNEHDKPQ</sequence>
<feature type="domain" description="PAS" evidence="1">
    <location>
        <begin position="31"/>
        <end position="103"/>
    </location>
</feature>
<dbReference type="EMBL" id="BARS01021992">
    <property type="protein sequence ID" value="GAG09960.1"/>
    <property type="molecule type" value="Genomic_DNA"/>
</dbReference>
<dbReference type="SUPFAM" id="SSF55785">
    <property type="entry name" value="PYP-like sensor domain (PAS domain)"/>
    <property type="match status" value="1"/>
</dbReference>
<gene>
    <name evidence="2" type="ORF">S01H1_35214</name>
</gene>
<dbReference type="SMART" id="SM00091">
    <property type="entry name" value="PAS"/>
    <property type="match status" value="1"/>
</dbReference>
<dbReference type="NCBIfam" id="TIGR00229">
    <property type="entry name" value="sensory_box"/>
    <property type="match status" value="1"/>
</dbReference>
<comment type="caution">
    <text evidence="2">The sequence shown here is derived from an EMBL/GenBank/DDBJ whole genome shotgun (WGS) entry which is preliminary data.</text>
</comment>
<dbReference type="InterPro" id="IPR000014">
    <property type="entry name" value="PAS"/>
</dbReference>
<proteinExistence type="predicted"/>
<dbReference type="CDD" id="cd00130">
    <property type="entry name" value="PAS"/>
    <property type="match status" value="1"/>
</dbReference>
<evidence type="ECO:0000259" key="1">
    <source>
        <dbReference type="PROSITE" id="PS50112"/>
    </source>
</evidence>
<accession>X0UW57</accession>
<evidence type="ECO:0000313" key="2">
    <source>
        <dbReference type="EMBL" id="GAG09960.1"/>
    </source>
</evidence>
<dbReference type="InterPro" id="IPR035965">
    <property type="entry name" value="PAS-like_dom_sf"/>
</dbReference>
<dbReference type="Gene3D" id="3.30.450.20">
    <property type="entry name" value="PAS domain"/>
    <property type="match status" value="1"/>
</dbReference>
<name>X0UW57_9ZZZZ</name>
<protein>
    <recommendedName>
        <fullName evidence="1">PAS domain-containing protein</fullName>
    </recommendedName>
</protein>
<reference evidence="2" key="1">
    <citation type="journal article" date="2014" name="Front. Microbiol.">
        <title>High frequency of phylogenetically diverse reductive dehalogenase-homologous genes in deep subseafloor sedimentary metagenomes.</title>
        <authorList>
            <person name="Kawai M."/>
            <person name="Futagami T."/>
            <person name="Toyoda A."/>
            <person name="Takaki Y."/>
            <person name="Nishi S."/>
            <person name="Hori S."/>
            <person name="Arai W."/>
            <person name="Tsubouchi T."/>
            <person name="Morono Y."/>
            <person name="Uchiyama I."/>
            <person name="Ito T."/>
            <person name="Fujiyama A."/>
            <person name="Inagaki F."/>
            <person name="Takami H."/>
        </authorList>
    </citation>
    <scope>NUCLEOTIDE SEQUENCE</scope>
    <source>
        <strain evidence="2">Expedition CK06-06</strain>
    </source>
</reference>
<feature type="non-terminal residue" evidence="2">
    <location>
        <position position="136"/>
    </location>
</feature>
<dbReference type="AlphaFoldDB" id="X0UW57"/>
<organism evidence="2">
    <name type="scientific">marine sediment metagenome</name>
    <dbReference type="NCBI Taxonomy" id="412755"/>
    <lineage>
        <taxon>unclassified sequences</taxon>
        <taxon>metagenomes</taxon>
        <taxon>ecological metagenomes</taxon>
    </lineage>
</organism>